<comment type="caution">
    <text evidence="1">The sequence shown here is derived from an EMBL/GenBank/DDBJ whole genome shotgun (WGS) entry which is preliminary data.</text>
</comment>
<dbReference type="Proteomes" id="UP000186922">
    <property type="component" value="Unassembled WGS sequence"/>
</dbReference>
<dbReference type="EMBL" id="BDGG01000011">
    <property type="protein sequence ID" value="GAV04685.1"/>
    <property type="molecule type" value="Genomic_DNA"/>
</dbReference>
<name>A0A1D1VT13_RAMVA</name>
<reference evidence="1 2" key="1">
    <citation type="journal article" date="2016" name="Nat. Commun.">
        <title>Extremotolerant tardigrade genome and improved radiotolerance of human cultured cells by tardigrade-unique protein.</title>
        <authorList>
            <person name="Hashimoto T."/>
            <person name="Horikawa D.D."/>
            <person name="Saito Y."/>
            <person name="Kuwahara H."/>
            <person name="Kozuka-Hata H."/>
            <person name="Shin-I T."/>
            <person name="Minakuchi Y."/>
            <person name="Ohishi K."/>
            <person name="Motoyama A."/>
            <person name="Aizu T."/>
            <person name="Enomoto A."/>
            <person name="Kondo K."/>
            <person name="Tanaka S."/>
            <person name="Hara Y."/>
            <person name="Koshikawa S."/>
            <person name="Sagara H."/>
            <person name="Miura T."/>
            <person name="Yokobori S."/>
            <person name="Miyagawa K."/>
            <person name="Suzuki Y."/>
            <person name="Kubo T."/>
            <person name="Oyama M."/>
            <person name="Kohara Y."/>
            <person name="Fujiyama A."/>
            <person name="Arakawa K."/>
            <person name="Katayama T."/>
            <person name="Toyoda A."/>
            <person name="Kunieda T."/>
        </authorList>
    </citation>
    <scope>NUCLEOTIDE SEQUENCE [LARGE SCALE GENOMIC DNA]</scope>
    <source>
        <strain evidence="1 2">YOKOZUNA-1</strain>
    </source>
</reference>
<accession>A0A1D1VT13</accession>
<evidence type="ECO:0000313" key="1">
    <source>
        <dbReference type="EMBL" id="GAV04685.1"/>
    </source>
</evidence>
<sequence>MCQRQELHHLQLVAFRRSNQSLPRSELHWRPRTCIHVSLPKSHHAFADCCFVDWNDPVRRWLRTRSQRNKWHSSWSAVRSQSEASWKRIQRGYSVYRERRSYSCKDRCRKGCQCGSTCRPAHHRSG</sequence>
<evidence type="ECO:0000313" key="2">
    <source>
        <dbReference type="Proteomes" id="UP000186922"/>
    </source>
</evidence>
<dbReference type="AlphaFoldDB" id="A0A1D1VT13"/>
<protein>
    <submittedName>
        <fullName evidence="1">Uncharacterized protein</fullName>
    </submittedName>
</protein>
<gene>
    <name evidence="1" type="primary">RvY_14933</name>
    <name evidence="1" type="synonym">RvY_14933.1</name>
    <name evidence="1" type="ORF">RvY_14933-1</name>
</gene>
<keyword evidence="2" id="KW-1185">Reference proteome</keyword>
<proteinExistence type="predicted"/>
<organism evidence="1 2">
    <name type="scientific">Ramazzottius varieornatus</name>
    <name type="common">Water bear</name>
    <name type="synonym">Tardigrade</name>
    <dbReference type="NCBI Taxonomy" id="947166"/>
    <lineage>
        <taxon>Eukaryota</taxon>
        <taxon>Metazoa</taxon>
        <taxon>Ecdysozoa</taxon>
        <taxon>Tardigrada</taxon>
        <taxon>Eutardigrada</taxon>
        <taxon>Parachela</taxon>
        <taxon>Hypsibioidea</taxon>
        <taxon>Ramazzottiidae</taxon>
        <taxon>Ramazzottius</taxon>
    </lineage>
</organism>